<dbReference type="PATRIC" id="fig|69279.3.peg.182"/>
<organism evidence="3 5">
    <name type="scientific">Aquamicrobium defluvii</name>
    <dbReference type="NCBI Taxonomy" id="69279"/>
    <lineage>
        <taxon>Bacteria</taxon>
        <taxon>Pseudomonadati</taxon>
        <taxon>Pseudomonadota</taxon>
        <taxon>Alphaproteobacteria</taxon>
        <taxon>Hyphomicrobiales</taxon>
        <taxon>Phyllobacteriaceae</taxon>
        <taxon>Aquamicrobium</taxon>
    </lineage>
</organism>
<keyword evidence="6" id="KW-1185">Reference proteome</keyword>
<protein>
    <submittedName>
        <fullName evidence="4">Outer membrane protein with glycine zipper</fullName>
    </submittedName>
</protein>
<dbReference type="InterPro" id="IPR039567">
    <property type="entry name" value="Gly-zipper"/>
</dbReference>
<dbReference type="AlphaFoldDB" id="A0A011TFS7"/>
<dbReference type="Proteomes" id="UP000019849">
    <property type="component" value="Unassembled WGS sequence"/>
</dbReference>
<dbReference type="EMBL" id="SNZF01000003">
    <property type="protein sequence ID" value="TDR37253.1"/>
    <property type="molecule type" value="Genomic_DNA"/>
</dbReference>
<dbReference type="eggNOG" id="ENOG50335P7">
    <property type="taxonomic scope" value="Bacteria"/>
</dbReference>
<dbReference type="OrthoDB" id="8101424at2"/>
<feature type="signal peptide" evidence="1">
    <location>
        <begin position="1"/>
        <end position="18"/>
    </location>
</feature>
<gene>
    <name evidence="3" type="ORF">BG36_00905</name>
    <name evidence="4" type="ORF">DES43_103183</name>
</gene>
<comment type="caution">
    <text evidence="3">The sequence shown here is derived from an EMBL/GenBank/DDBJ whole genome shotgun (WGS) entry which is preliminary data.</text>
</comment>
<dbReference type="STRING" id="69279.BG36_00905"/>
<evidence type="ECO:0000259" key="2">
    <source>
        <dbReference type="Pfam" id="PF13488"/>
    </source>
</evidence>
<dbReference type="Proteomes" id="UP000294958">
    <property type="component" value="Unassembled WGS sequence"/>
</dbReference>
<keyword evidence="1" id="KW-0732">Signal</keyword>
<feature type="domain" description="Glycine zipper" evidence="2">
    <location>
        <begin position="23"/>
        <end position="67"/>
    </location>
</feature>
<evidence type="ECO:0000313" key="3">
    <source>
        <dbReference type="EMBL" id="EXL10454.1"/>
    </source>
</evidence>
<accession>A0A011TFS7</accession>
<dbReference type="EMBL" id="JENY01000001">
    <property type="protein sequence ID" value="EXL10454.1"/>
    <property type="molecule type" value="Genomic_DNA"/>
</dbReference>
<evidence type="ECO:0000313" key="4">
    <source>
        <dbReference type="EMBL" id="TDR37253.1"/>
    </source>
</evidence>
<sequence>MKKLIVVMGLLVPLAACSQTEQGATIGGLSGAAIGTAVASPGNRAEGALVGGAVGAVAGALIGSANEPNRCRYRDRYGRVYTAQCPRGYDDRYYGNRYDDRYSHSRYGDRRYRDGY</sequence>
<evidence type="ECO:0000313" key="5">
    <source>
        <dbReference type="Proteomes" id="UP000019849"/>
    </source>
</evidence>
<reference evidence="4 6" key="2">
    <citation type="submission" date="2019-03" db="EMBL/GenBank/DDBJ databases">
        <title>Genomic Encyclopedia of Type Strains, Phase IV (KMG-IV): sequencing the most valuable type-strain genomes for metagenomic binning, comparative biology and taxonomic classification.</title>
        <authorList>
            <person name="Goeker M."/>
        </authorList>
    </citation>
    <scope>NUCLEOTIDE SEQUENCE [LARGE SCALE GENOMIC DNA]</scope>
    <source>
        <strain evidence="4 6">DSM 11603</strain>
    </source>
</reference>
<name>A0A011TFS7_9HYPH</name>
<evidence type="ECO:0000313" key="6">
    <source>
        <dbReference type="Proteomes" id="UP000294958"/>
    </source>
</evidence>
<evidence type="ECO:0000256" key="1">
    <source>
        <dbReference type="SAM" id="SignalP"/>
    </source>
</evidence>
<dbReference type="Pfam" id="PF13488">
    <property type="entry name" value="Gly-zipper_Omp"/>
    <property type="match status" value="1"/>
</dbReference>
<reference evidence="3 5" key="1">
    <citation type="submission" date="2014-02" db="EMBL/GenBank/DDBJ databases">
        <title>Aquamicrobium defluvii Genome sequencing.</title>
        <authorList>
            <person name="Wang X."/>
        </authorList>
    </citation>
    <scope>NUCLEOTIDE SEQUENCE [LARGE SCALE GENOMIC DNA]</scope>
    <source>
        <strain evidence="3 5">W13Z1</strain>
    </source>
</reference>
<dbReference type="HOGENOM" id="CLU_158447_0_1_5"/>
<proteinExistence type="predicted"/>
<feature type="chain" id="PRO_5044537329" evidence="1">
    <location>
        <begin position="19"/>
        <end position="116"/>
    </location>
</feature>